<evidence type="ECO:0000256" key="1">
    <source>
        <dbReference type="SAM" id="MobiDB-lite"/>
    </source>
</evidence>
<evidence type="ECO:0000313" key="2">
    <source>
        <dbReference type="EMBL" id="CDI55856.1"/>
    </source>
</evidence>
<proteinExistence type="predicted"/>
<feature type="compositionally biased region" description="Basic and acidic residues" evidence="1">
    <location>
        <begin position="22"/>
        <end position="38"/>
    </location>
</feature>
<dbReference type="AlphaFoldDB" id="A0A077R9D8"/>
<sequence length="250" mass="28184">MALMEESKQVPLNDKQATVHYSDQDQRKNLSIKKDESPRLTSEVTDPSGNTPRREAPMIWAIFAEEESARNGVLGIFCPLFLLPKVSEIFSSNRFIRKAIAWPMQRCLGTGVAKPSPLKLPAVFETLHRGGVCLKASKPVTWLMPSSRGSPRTRLDGRGRPWLQGLHLQQTESQGSTAADDRWQAFEPGYLNTQKVGHSVQSCQILVERHFAVFTRKSLDVQGRSYNLMDDVIENQMKRNQRIELKGNPA</sequence>
<dbReference type="EMBL" id="HG529666">
    <property type="protein sequence ID" value="CDI55856.1"/>
    <property type="molecule type" value="Genomic_DNA"/>
</dbReference>
<reference evidence="2" key="1">
    <citation type="journal article" date="2014" name="Genome Biol. Evol.">
        <title>Gene Loss Rather Than Gene Gain Is Associated with a Host Jump from Monocots to Dicots in the Smut Fungus Melanopsichium pennsylvanicum.</title>
        <authorList>
            <person name="Sharma R."/>
            <person name="Mishra B."/>
            <person name="Runge F."/>
            <person name="Thines M."/>
        </authorList>
    </citation>
    <scope>NUCLEOTIDE SEQUENCE</scope>
    <source>
        <strain evidence="2">4</strain>
    </source>
</reference>
<feature type="region of interest" description="Disordered" evidence="1">
    <location>
        <begin position="1"/>
        <end position="52"/>
    </location>
</feature>
<feature type="compositionally biased region" description="Polar residues" evidence="1">
    <location>
        <begin position="39"/>
        <end position="51"/>
    </location>
</feature>
<organism evidence="2">
    <name type="scientific">Melanopsichium pennsylvanicum 4</name>
    <dbReference type="NCBI Taxonomy" id="1398559"/>
    <lineage>
        <taxon>Eukaryota</taxon>
        <taxon>Fungi</taxon>
        <taxon>Dikarya</taxon>
        <taxon>Basidiomycota</taxon>
        <taxon>Ustilaginomycotina</taxon>
        <taxon>Ustilaginomycetes</taxon>
        <taxon>Ustilaginales</taxon>
        <taxon>Ustilaginaceae</taxon>
        <taxon>Melanopsichium</taxon>
    </lineage>
</organism>
<accession>A0A077R9D8</accession>
<name>A0A077R9D8_9BASI</name>
<protein>
    <submittedName>
        <fullName evidence="2">Uncharacterized protein</fullName>
    </submittedName>
</protein>